<reference evidence="6 7" key="1">
    <citation type="submission" date="2014-04" db="EMBL/GenBank/DDBJ databases">
        <authorList>
            <consortium name="DOE Joint Genome Institute"/>
            <person name="Kuo A."/>
            <person name="Girlanda M."/>
            <person name="Perotto S."/>
            <person name="Kohler A."/>
            <person name="Nagy L.G."/>
            <person name="Floudas D."/>
            <person name="Copeland A."/>
            <person name="Barry K.W."/>
            <person name="Cichocki N."/>
            <person name="Veneault-Fourrey C."/>
            <person name="LaButti K."/>
            <person name="Lindquist E.A."/>
            <person name="Lipzen A."/>
            <person name="Lundell T."/>
            <person name="Morin E."/>
            <person name="Murat C."/>
            <person name="Sun H."/>
            <person name="Tunlid A."/>
            <person name="Henrissat B."/>
            <person name="Grigoriev I.V."/>
            <person name="Hibbett D.S."/>
            <person name="Martin F."/>
            <person name="Nordberg H.P."/>
            <person name="Cantor M.N."/>
            <person name="Hua S.X."/>
        </authorList>
    </citation>
    <scope>NUCLEOTIDE SEQUENCE [LARGE SCALE GENOMIC DNA]</scope>
    <source>
        <strain evidence="6 7">MUT 4182</strain>
    </source>
</reference>
<dbReference type="PROSITE" id="PS51186">
    <property type="entry name" value="GNAT"/>
    <property type="match status" value="1"/>
</dbReference>
<feature type="domain" description="N-acetyltransferase" evidence="5">
    <location>
        <begin position="8"/>
        <end position="159"/>
    </location>
</feature>
<dbReference type="HOGENOM" id="CLU_013985_0_3_1"/>
<dbReference type="OrthoDB" id="249099at2759"/>
<dbReference type="EMBL" id="KN823003">
    <property type="protein sequence ID" value="KIO27811.1"/>
    <property type="molecule type" value="Genomic_DNA"/>
</dbReference>
<feature type="region of interest" description="Disordered" evidence="4">
    <location>
        <begin position="169"/>
        <end position="192"/>
    </location>
</feature>
<dbReference type="InterPro" id="IPR044542">
    <property type="entry name" value="NAA30-like"/>
</dbReference>
<organism evidence="6 7">
    <name type="scientific">Tulasnella calospora MUT 4182</name>
    <dbReference type="NCBI Taxonomy" id="1051891"/>
    <lineage>
        <taxon>Eukaryota</taxon>
        <taxon>Fungi</taxon>
        <taxon>Dikarya</taxon>
        <taxon>Basidiomycota</taxon>
        <taxon>Agaricomycotina</taxon>
        <taxon>Agaricomycetes</taxon>
        <taxon>Cantharellales</taxon>
        <taxon>Tulasnellaceae</taxon>
        <taxon>Tulasnella</taxon>
    </lineage>
</organism>
<evidence type="ECO:0000313" key="7">
    <source>
        <dbReference type="Proteomes" id="UP000054248"/>
    </source>
</evidence>
<gene>
    <name evidence="6" type="ORF">M407DRAFT_188718</name>
</gene>
<name>A0A0C3QKE5_9AGAM</name>
<accession>A0A0C3QKE5</accession>
<dbReference type="AlphaFoldDB" id="A0A0C3QKE5"/>
<dbReference type="GO" id="GO:0031417">
    <property type="term" value="C:NatC complex"/>
    <property type="evidence" value="ECO:0007669"/>
    <property type="project" value="TreeGrafter"/>
</dbReference>
<reference evidence="7" key="2">
    <citation type="submission" date="2015-01" db="EMBL/GenBank/DDBJ databases">
        <title>Evolutionary Origins and Diversification of the Mycorrhizal Mutualists.</title>
        <authorList>
            <consortium name="DOE Joint Genome Institute"/>
            <consortium name="Mycorrhizal Genomics Consortium"/>
            <person name="Kohler A."/>
            <person name="Kuo A."/>
            <person name="Nagy L.G."/>
            <person name="Floudas D."/>
            <person name="Copeland A."/>
            <person name="Barry K.W."/>
            <person name="Cichocki N."/>
            <person name="Veneault-Fourrey C."/>
            <person name="LaButti K."/>
            <person name="Lindquist E.A."/>
            <person name="Lipzen A."/>
            <person name="Lundell T."/>
            <person name="Morin E."/>
            <person name="Murat C."/>
            <person name="Riley R."/>
            <person name="Ohm R."/>
            <person name="Sun H."/>
            <person name="Tunlid A."/>
            <person name="Henrissat B."/>
            <person name="Grigoriev I.V."/>
            <person name="Hibbett D.S."/>
            <person name="Martin F."/>
        </authorList>
    </citation>
    <scope>NUCLEOTIDE SEQUENCE [LARGE SCALE GENOMIC DNA]</scope>
    <source>
        <strain evidence="7">MUT 4182</strain>
    </source>
</reference>
<proteinExistence type="inferred from homology"/>
<dbReference type="Gene3D" id="3.40.630.30">
    <property type="match status" value="1"/>
</dbReference>
<dbReference type="SUPFAM" id="SSF55729">
    <property type="entry name" value="Acyl-CoA N-acyltransferases (Nat)"/>
    <property type="match status" value="1"/>
</dbReference>
<evidence type="ECO:0000256" key="4">
    <source>
        <dbReference type="SAM" id="MobiDB-lite"/>
    </source>
</evidence>
<dbReference type="PANTHER" id="PTHR45896:SF1">
    <property type="entry name" value="N-ALPHA-ACETYLTRANSFERASE 30"/>
    <property type="match status" value="1"/>
</dbReference>
<dbReference type="InterPro" id="IPR000182">
    <property type="entry name" value="GNAT_dom"/>
</dbReference>
<dbReference type="Pfam" id="PF00583">
    <property type="entry name" value="Acetyltransf_1"/>
    <property type="match status" value="1"/>
</dbReference>
<evidence type="ECO:0000256" key="1">
    <source>
        <dbReference type="ARBA" id="ARBA00022679"/>
    </source>
</evidence>
<comment type="similarity">
    <text evidence="3">Belongs to the acetyltransferase family. MAK3 subfamily.</text>
</comment>
<dbReference type="InterPro" id="IPR016181">
    <property type="entry name" value="Acyl_CoA_acyltransferase"/>
</dbReference>
<dbReference type="GO" id="GO:0004596">
    <property type="term" value="F:protein-N-terminal amino-acid acetyltransferase activity"/>
    <property type="evidence" value="ECO:0007669"/>
    <property type="project" value="InterPro"/>
</dbReference>
<keyword evidence="7" id="KW-1185">Reference proteome</keyword>
<evidence type="ECO:0000313" key="6">
    <source>
        <dbReference type="EMBL" id="KIO27811.1"/>
    </source>
</evidence>
<keyword evidence="2" id="KW-0012">Acyltransferase</keyword>
<keyword evidence="1" id="KW-0808">Transferase</keyword>
<dbReference type="Proteomes" id="UP000054248">
    <property type="component" value="Unassembled WGS sequence"/>
</dbReference>
<dbReference type="PANTHER" id="PTHR45896">
    <property type="entry name" value="N-ALPHA-ACETYLTRANSFERASE 30"/>
    <property type="match status" value="1"/>
</dbReference>
<sequence length="192" mass="21884">MAEYADQVLYRQYTTEDDLPDIMELVQSELSEPYVIYTYRYFLNQWPHLAYIAYTDHSTKPVGVIVSKQEIHKSGVNRGYIAMLSVDKRFRKRGIGSELVRRSVQSMLLHGAEEVTLETEFDNYAALSLYASLGFMRDKRLYRFYMTGKDAFRLVLPLVPLPGMPELPATGYQSNEGSAYSEGSESETSSTG</sequence>
<dbReference type="CDD" id="cd04301">
    <property type="entry name" value="NAT_SF"/>
    <property type="match status" value="1"/>
</dbReference>
<dbReference type="STRING" id="1051891.A0A0C3QKE5"/>
<evidence type="ECO:0000259" key="5">
    <source>
        <dbReference type="PROSITE" id="PS51186"/>
    </source>
</evidence>
<evidence type="ECO:0000256" key="2">
    <source>
        <dbReference type="ARBA" id="ARBA00023315"/>
    </source>
</evidence>
<evidence type="ECO:0000256" key="3">
    <source>
        <dbReference type="ARBA" id="ARBA00024025"/>
    </source>
</evidence>
<protein>
    <recommendedName>
        <fullName evidence="5">N-acetyltransferase domain-containing protein</fullName>
    </recommendedName>
</protein>